<comment type="caution">
    <text evidence="1">The sequence shown here is derived from an EMBL/GenBank/DDBJ whole genome shotgun (WGS) entry which is preliminary data.</text>
</comment>
<dbReference type="Proteomes" id="UP001281147">
    <property type="component" value="Unassembled WGS sequence"/>
</dbReference>
<dbReference type="EMBL" id="JAUTXU010000083">
    <property type="protein sequence ID" value="KAK3710612.1"/>
    <property type="molecule type" value="Genomic_DNA"/>
</dbReference>
<name>A0ACC3N680_9PEZI</name>
<sequence>MVRTIDLNAEQPNCEPYAHGQDDCASELGKAGKDVTVLVQHGIEDQIRMLKGRTLFSKKKEIAAWDASFTTDSDEMVLAIATSDTNTPWEVYTTTASGGAMVQLSNHGHAFAEKNFASVNFLKCRSSDDKEELDAIYLVPTACAGSEGAPMKPIPTIVNIHGGPYSRVTDEFNPCYFMETQVLLDAGYGMLLPNYRGSSGRGERFAAYARGACGTYDYEDIITLTQYAIEQGYADKDRLVARGWSQGGFLSFMCTVRNGLHKHEWKFKATIPGAGVSDGDTMALTSDMGAFQEDLAGKPPWECDKDDTSGRTGSAIWEFAAAVQKGDVIPPMLIFHGEKDERVPLEQSVGFRRAMESAKLPFDMVVYPREPHLVRERKHIVDMIERTLKFVDLHIGGK</sequence>
<keyword evidence="2" id="KW-1185">Reference proteome</keyword>
<organism evidence="1 2">
    <name type="scientific">Vermiconidia calcicola</name>
    <dbReference type="NCBI Taxonomy" id="1690605"/>
    <lineage>
        <taxon>Eukaryota</taxon>
        <taxon>Fungi</taxon>
        <taxon>Dikarya</taxon>
        <taxon>Ascomycota</taxon>
        <taxon>Pezizomycotina</taxon>
        <taxon>Dothideomycetes</taxon>
        <taxon>Dothideomycetidae</taxon>
        <taxon>Mycosphaerellales</taxon>
        <taxon>Extremaceae</taxon>
        <taxon>Vermiconidia</taxon>
    </lineage>
</organism>
<evidence type="ECO:0000313" key="2">
    <source>
        <dbReference type="Proteomes" id="UP001281147"/>
    </source>
</evidence>
<reference evidence="1" key="1">
    <citation type="submission" date="2023-07" db="EMBL/GenBank/DDBJ databases">
        <title>Black Yeasts Isolated from many extreme environments.</title>
        <authorList>
            <person name="Coleine C."/>
            <person name="Stajich J.E."/>
            <person name="Selbmann L."/>
        </authorList>
    </citation>
    <scope>NUCLEOTIDE SEQUENCE</scope>
    <source>
        <strain evidence="1">CCFEE 5714</strain>
    </source>
</reference>
<protein>
    <submittedName>
        <fullName evidence="1">Uncharacterized protein</fullName>
    </submittedName>
</protein>
<proteinExistence type="predicted"/>
<accession>A0ACC3N680</accession>
<evidence type="ECO:0000313" key="1">
    <source>
        <dbReference type="EMBL" id="KAK3710612.1"/>
    </source>
</evidence>
<gene>
    <name evidence="1" type="ORF">LTR37_010239</name>
</gene>